<dbReference type="EMBL" id="CM009301">
    <property type="protein sequence ID" value="RQO98217.1"/>
    <property type="molecule type" value="Genomic_DNA"/>
</dbReference>
<evidence type="ECO:0000313" key="1">
    <source>
        <dbReference type="EMBL" id="RQO98217.1"/>
    </source>
</evidence>
<organism evidence="1 2">
    <name type="scientific">Populus trichocarpa</name>
    <name type="common">Western balsam poplar</name>
    <name type="synonym">Populus balsamifera subsp. trichocarpa</name>
    <dbReference type="NCBI Taxonomy" id="3694"/>
    <lineage>
        <taxon>Eukaryota</taxon>
        <taxon>Viridiplantae</taxon>
        <taxon>Streptophyta</taxon>
        <taxon>Embryophyta</taxon>
        <taxon>Tracheophyta</taxon>
        <taxon>Spermatophyta</taxon>
        <taxon>Magnoliopsida</taxon>
        <taxon>eudicotyledons</taxon>
        <taxon>Gunneridae</taxon>
        <taxon>Pentapetalae</taxon>
        <taxon>rosids</taxon>
        <taxon>fabids</taxon>
        <taxon>Malpighiales</taxon>
        <taxon>Salicaceae</taxon>
        <taxon>Saliceae</taxon>
        <taxon>Populus</taxon>
    </lineage>
</organism>
<name>A0A3N7FST5_POPTR</name>
<evidence type="ECO:0000313" key="2">
    <source>
        <dbReference type="Proteomes" id="UP000006729"/>
    </source>
</evidence>
<sequence>MRIARGDGLRWQSVGFGFVEYRGINLLLQRKKIATATWRKGETEGD</sequence>
<keyword evidence="2" id="KW-1185">Reference proteome</keyword>
<dbReference type="AlphaFoldDB" id="A0A3N7FST5"/>
<protein>
    <submittedName>
        <fullName evidence="1">Uncharacterized protein</fullName>
    </submittedName>
</protein>
<dbReference type="Proteomes" id="UP000006729">
    <property type="component" value="Chromosome 12"/>
</dbReference>
<reference evidence="1 2" key="1">
    <citation type="journal article" date="2006" name="Science">
        <title>The genome of black cottonwood, Populus trichocarpa (Torr. &amp; Gray).</title>
        <authorList>
            <person name="Tuskan G.A."/>
            <person name="Difazio S."/>
            <person name="Jansson S."/>
            <person name="Bohlmann J."/>
            <person name="Grigoriev I."/>
            <person name="Hellsten U."/>
            <person name="Putnam N."/>
            <person name="Ralph S."/>
            <person name="Rombauts S."/>
            <person name="Salamov A."/>
            <person name="Schein J."/>
            <person name="Sterck L."/>
            <person name="Aerts A."/>
            <person name="Bhalerao R.R."/>
            <person name="Bhalerao R.P."/>
            <person name="Blaudez D."/>
            <person name="Boerjan W."/>
            <person name="Brun A."/>
            <person name="Brunner A."/>
            <person name="Busov V."/>
            <person name="Campbell M."/>
            <person name="Carlson J."/>
            <person name="Chalot M."/>
            <person name="Chapman J."/>
            <person name="Chen G.L."/>
            <person name="Cooper D."/>
            <person name="Coutinho P.M."/>
            <person name="Couturier J."/>
            <person name="Covert S."/>
            <person name="Cronk Q."/>
            <person name="Cunningham R."/>
            <person name="Davis J."/>
            <person name="Degroeve S."/>
            <person name="Dejardin A."/>
            <person name="Depamphilis C."/>
            <person name="Detter J."/>
            <person name="Dirks B."/>
            <person name="Dubchak I."/>
            <person name="Duplessis S."/>
            <person name="Ehlting J."/>
            <person name="Ellis B."/>
            <person name="Gendler K."/>
            <person name="Goodstein D."/>
            <person name="Gribskov M."/>
            <person name="Grimwood J."/>
            <person name="Groover A."/>
            <person name="Gunter L."/>
            <person name="Hamberger B."/>
            <person name="Heinze B."/>
            <person name="Helariutta Y."/>
            <person name="Henrissat B."/>
            <person name="Holligan D."/>
            <person name="Holt R."/>
            <person name="Huang W."/>
            <person name="Islam-Faridi N."/>
            <person name="Jones S."/>
            <person name="Jones-Rhoades M."/>
            <person name="Jorgensen R."/>
            <person name="Joshi C."/>
            <person name="Kangasjarvi J."/>
            <person name="Karlsson J."/>
            <person name="Kelleher C."/>
            <person name="Kirkpatrick R."/>
            <person name="Kirst M."/>
            <person name="Kohler A."/>
            <person name="Kalluri U."/>
            <person name="Larimer F."/>
            <person name="Leebens-Mack J."/>
            <person name="Leple J.C."/>
            <person name="Locascio P."/>
            <person name="Lou Y."/>
            <person name="Lucas S."/>
            <person name="Martin F."/>
            <person name="Montanini B."/>
            <person name="Napoli C."/>
            <person name="Nelson D.R."/>
            <person name="Nelson C."/>
            <person name="Nieminen K."/>
            <person name="Nilsson O."/>
            <person name="Pereda V."/>
            <person name="Peter G."/>
            <person name="Philippe R."/>
            <person name="Pilate G."/>
            <person name="Poliakov A."/>
            <person name="Razumovskaya J."/>
            <person name="Richardson P."/>
            <person name="Rinaldi C."/>
            <person name="Ritland K."/>
            <person name="Rouze P."/>
            <person name="Ryaboy D."/>
            <person name="Schmutz J."/>
            <person name="Schrader J."/>
            <person name="Segerman B."/>
            <person name="Shin H."/>
            <person name="Siddiqui A."/>
            <person name="Sterky F."/>
            <person name="Terry A."/>
            <person name="Tsai C.J."/>
            <person name="Uberbacher E."/>
            <person name="Unneberg P."/>
            <person name="Vahala J."/>
            <person name="Wall K."/>
            <person name="Wessler S."/>
            <person name="Yang G."/>
            <person name="Yin T."/>
            <person name="Douglas C."/>
            <person name="Marra M."/>
            <person name="Sandberg G."/>
            <person name="Van de Peer Y."/>
            <person name="Rokhsar D."/>
        </authorList>
    </citation>
    <scope>NUCLEOTIDE SEQUENCE [LARGE SCALE GENOMIC DNA]</scope>
    <source>
        <strain evidence="2">cv. Nisqually</strain>
    </source>
</reference>
<gene>
    <name evidence="1" type="ORF">POPTR_012G029550</name>
</gene>
<proteinExistence type="predicted"/>
<accession>A0A3N7FST5</accession>
<dbReference type="InParanoid" id="A0A3N7FST5"/>